<gene>
    <name evidence="6" type="ORF">JR347_03185</name>
</gene>
<keyword evidence="4" id="KW-1133">Transmembrane helix</keyword>
<protein>
    <submittedName>
        <fullName evidence="6">DNA mismatch repair protein MutS</fullName>
    </submittedName>
</protein>
<dbReference type="RefSeq" id="WP_205722608.1">
    <property type="nucleotide sequence ID" value="NZ_CP070608.1"/>
</dbReference>
<dbReference type="Proteomes" id="UP000662783">
    <property type="component" value="Chromosome"/>
</dbReference>
<keyword evidence="2" id="KW-0067">ATP-binding</keyword>
<evidence type="ECO:0000259" key="5">
    <source>
        <dbReference type="SMART" id="SM00534"/>
    </source>
</evidence>
<keyword evidence="4" id="KW-0812">Transmembrane</keyword>
<evidence type="ECO:0000256" key="4">
    <source>
        <dbReference type="SAM" id="Phobius"/>
    </source>
</evidence>
<dbReference type="InterPro" id="IPR027417">
    <property type="entry name" value="P-loop_NTPase"/>
</dbReference>
<keyword evidence="7" id="KW-1185">Reference proteome</keyword>
<dbReference type="KEGG" id="fuv:JR347_03185"/>
<dbReference type="InterPro" id="IPR036187">
    <property type="entry name" value="DNA_mismatch_repair_MutS_sf"/>
</dbReference>
<feature type="transmembrane region" description="Helical" evidence="4">
    <location>
        <begin position="53"/>
        <end position="71"/>
    </location>
</feature>
<evidence type="ECO:0000256" key="2">
    <source>
        <dbReference type="ARBA" id="ARBA00022840"/>
    </source>
</evidence>
<keyword evidence="3" id="KW-0238">DNA-binding</keyword>
<dbReference type="InterPro" id="IPR000432">
    <property type="entry name" value="DNA_mismatch_repair_MutS_C"/>
</dbReference>
<evidence type="ECO:0000313" key="6">
    <source>
        <dbReference type="EMBL" id="QSE98100.1"/>
    </source>
</evidence>
<dbReference type="SUPFAM" id="SSF48334">
    <property type="entry name" value="DNA repair protein MutS, domain III"/>
    <property type="match status" value="1"/>
</dbReference>
<dbReference type="GO" id="GO:0006298">
    <property type="term" value="P:mismatch repair"/>
    <property type="evidence" value="ECO:0007669"/>
    <property type="project" value="InterPro"/>
</dbReference>
<evidence type="ECO:0000256" key="1">
    <source>
        <dbReference type="ARBA" id="ARBA00022741"/>
    </source>
</evidence>
<feature type="transmembrane region" description="Helical" evidence="4">
    <location>
        <begin position="212"/>
        <end position="229"/>
    </location>
</feature>
<name>A0A974WHA9_9BACT</name>
<dbReference type="Gene3D" id="1.10.1420.10">
    <property type="match status" value="1"/>
</dbReference>
<accession>A0A974WHA9</accession>
<reference evidence="6" key="1">
    <citation type="submission" date="2021-02" db="EMBL/GenBank/DDBJ databases">
        <title>Fulvivirga sp. S481 isolated from sea water.</title>
        <authorList>
            <person name="Bae S.S."/>
            <person name="Baek K."/>
        </authorList>
    </citation>
    <scope>NUCLEOTIDE SEQUENCE</scope>
    <source>
        <strain evidence="6">S481</strain>
    </source>
</reference>
<dbReference type="EMBL" id="CP070608">
    <property type="protein sequence ID" value="QSE98100.1"/>
    <property type="molecule type" value="Genomic_DNA"/>
</dbReference>
<dbReference type="GO" id="GO:0005524">
    <property type="term" value="F:ATP binding"/>
    <property type="evidence" value="ECO:0007669"/>
    <property type="project" value="UniProtKB-KW"/>
</dbReference>
<dbReference type="AlphaFoldDB" id="A0A974WHA9"/>
<organism evidence="6 7">
    <name type="scientific">Fulvivirga lutea</name>
    <dbReference type="NCBI Taxonomy" id="2810512"/>
    <lineage>
        <taxon>Bacteria</taxon>
        <taxon>Pseudomonadati</taxon>
        <taxon>Bacteroidota</taxon>
        <taxon>Cytophagia</taxon>
        <taxon>Cytophagales</taxon>
        <taxon>Fulvivirgaceae</taxon>
        <taxon>Fulvivirga</taxon>
    </lineage>
</organism>
<evidence type="ECO:0000256" key="3">
    <source>
        <dbReference type="ARBA" id="ARBA00023125"/>
    </source>
</evidence>
<feature type="domain" description="DNA mismatch repair proteins mutS family" evidence="5">
    <location>
        <begin position="418"/>
        <end position="596"/>
    </location>
</feature>
<feature type="transmembrane region" description="Helical" evidence="4">
    <location>
        <begin position="26"/>
        <end position="47"/>
    </location>
</feature>
<dbReference type="PANTHER" id="PTHR11361:SF99">
    <property type="entry name" value="DNA MISMATCH REPAIR PROTEIN"/>
    <property type="match status" value="1"/>
</dbReference>
<dbReference type="SUPFAM" id="SSF52540">
    <property type="entry name" value="P-loop containing nucleoside triphosphate hydrolases"/>
    <property type="match status" value="1"/>
</dbReference>
<keyword evidence="1" id="KW-0547">Nucleotide-binding</keyword>
<dbReference type="Gene3D" id="3.40.50.300">
    <property type="entry name" value="P-loop containing nucleotide triphosphate hydrolases"/>
    <property type="match status" value="1"/>
</dbReference>
<keyword evidence="4" id="KW-0472">Membrane</keyword>
<proteinExistence type="predicted"/>
<dbReference type="InterPro" id="IPR045076">
    <property type="entry name" value="MutS"/>
</dbReference>
<dbReference type="GO" id="GO:0005829">
    <property type="term" value="C:cytosol"/>
    <property type="evidence" value="ECO:0007669"/>
    <property type="project" value="TreeGrafter"/>
</dbReference>
<dbReference type="GO" id="GO:0030983">
    <property type="term" value="F:mismatched DNA binding"/>
    <property type="evidence" value="ECO:0007669"/>
    <property type="project" value="InterPro"/>
</dbReference>
<dbReference type="GO" id="GO:0140664">
    <property type="term" value="F:ATP-dependent DNA damage sensor activity"/>
    <property type="evidence" value="ECO:0007669"/>
    <property type="project" value="InterPro"/>
</dbReference>
<sequence>MQSPAPIFQERIEKFSSEYKSLNARYNFIATLRIIVFMAFLVLFVVFANYRMAVEMGITALVFPFAFGFIVRAHQKIKFKREHAKILQSINQSELNILNGNLSSQATGQEYLNKKHSYANDLDIFGSNSLFQLLNRTSTKGGKDLLADWLLNKSNKDTVLERQEAIEELSAKIDWRQNFQANGLHYEMQQDNSDELLSWIKSSNQLSKQQKSLSFVLPALTIASIMLNALTEWPWFATLLLGLVNGVVLYRFKERIENLTESVAQHIGVLGAYSLLFKQVEDSTFQSNKLSLIKTTIASKEASASNSIKALYTILNYLNARANMLYGLINFIFLYDLHIIRMSEKWKSENQTDVSKWFNSISELETLCSIAGFRFAKPHFIWPAVADDEYFFEAKGLGHPLIASDERITNNYELKEKGSVSIITGSNMSGKSTFLRTLGVNLVLAQMGSVVCAKELKISFVQIFTSMRTQDNLEEHVSSFYAELQRIQMLLELVNNSTPVLYMLDEILKGTNSQDRHIGAKSLALQLSKTNSFGLISTHDLALGEMATQHKNIENYSFNSVIQNDEIIFPYKLEKGICHSFNASKLMEKIGIEIHREN</sequence>
<dbReference type="SMART" id="SM00534">
    <property type="entry name" value="MUTSac"/>
    <property type="match status" value="1"/>
</dbReference>
<dbReference type="PANTHER" id="PTHR11361">
    <property type="entry name" value="DNA MISMATCH REPAIR PROTEIN MUTS FAMILY MEMBER"/>
    <property type="match status" value="1"/>
</dbReference>
<dbReference type="Pfam" id="PF00488">
    <property type="entry name" value="MutS_V"/>
    <property type="match status" value="1"/>
</dbReference>
<evidence type="ECO:0000313" key="7">
    <source>
        <dbReference type="Proteomes" id="UP000662783"/>
    </source>
</evidence>